<dbReference type="InterPro" id="IPR003439">
    <property type="entry name" value="ABC_transporter-like_ATP-bd"/>
</dbReference>
<keyword evidence="2" id="KW-0813">Transport</keyword>
<dbReference type="PANTHER" id="PTHR43820:SF4">
    <property type="entry name" value="HIGH-AFFINITY BRANCHED-CHAIN AMINO ACID TRANSPORT ATP-BINDING PROTEIN LIVF"/>
    <property type="match status" value="1"/>
</dbReference>
<dbReference type="Pfam" id="PF00005">
    <property type="entry name" value="ABC_tran"/>
    <property type="match status" value="1"/>
</dbReference>
<dbReference type="PANTHER" id="PTHR43820">
    <property type="entry name" value="HIGH-AFFINITY BRANCHED-CHAIN AMINO ACID TRANSPORT ATP-BINDING PROTEIN LIVF"/>
    <property type="match status" value="1"/>
</dbReference>
<organism evidence="8 9">
    <name type="scientific">Candidatus Segetimicrobium genomatis</name>
    <dbReference type="NCBI Taxonomy" id="2569760"/>
    <lineage>
        <taxon>Bacteria</taxon>
        <taxon>Bacillati</taxon>
        <taxon>Candidatus Sysuimicrobiota</taxon>
        <taxon>Candidatus Sysuimicrobiia</taxon>
        <taxon>Candidatus Sysuimicrobiales</taxon>
        <taxon>Candidatus Segetimicrobiaceae</taxon>
        <taxon>Candidatus Segetimicrobium</taxon>
    </lineage>
</organism>
<dbReference type="Proteomes" id="UP000318509">
    <property type="component" value="Unassembled WGS sequence"/>
</dbReference>
<sequence>MLPPAGTPNQGEADCTQMLEVRGLRAGYGEVDVLRGVDLDVRPGELVALVGANGAGKSTLLKCISGLLPPTAGTIRLGGESIAGAPPARIVRLGVAHVPEGRQVFGRLSVADNLLLGAYGRLRQLTRAEVAARIEEVCRTFPALSGRLADEASLLSGGQQQMLAIARGLMARPRLLLLDEPSLGLAPVLVAEIFEVLRRLRRAGVGLLLVEQNARLSLAIADRGYVLETGRGVLSGSGTQLLRAPEVIHRYLGVAATRVDAPDGVTAGLTERLRSVLGGGPGRTAGGGRRTIPETAGGDPR</sequence>
<dbReference type="InterPro" id="IPR027417">
    <property type="entry name" value="P-loop_NTPase"/>
</dbReference>
<proteinExistence type="inferred from homology"/>
<protein>
    <submittedName>
        <fullName evidence="8">ABC transporter ATP-binding protein</fullName>
    </submittedName>
</protein>
<dbReference type="InterPro" id="IPR003593">
    <property type="entry name" value="AAA+_ATPase"/>
</dbReference>
<keyword evidence="4 8" id="KW-0067">ATP-binding</keyword>
<dbReference type="SUPFAM" id="SSF52540">
    <property type="entry name" value="P-loop containing nucleoside triphosphate hydrolases"/>
    <property type="match status" value="1"/>
</dbReference>
<name>A0A537K3Z4_9BACT</name>
<feature type="compositionally biased region" description="Gly residues" evidence="6">
    <location>
        <begin position="278"/>
        <end position="289"/>
    </location>
</feature>
<dbReference type="InterPro" id="IPR017871">
    <property type="entry name" value="ABC_transporter-like_CS"/>
</dbReference>
<reference evidence="8 9" key="1">
    <citation type="journal article" date="2019" name="Nat. Microbiol.">
        <title>Mediterranean grassland soil C-N compound turnover is dependent on rainfall and depth, and is mediated by genomically divergent microorganisms.</title>
        <authorList>
            <person name="Diamond S."/>
            <person name="Andeer P.F."/>
            <person name="Li Z."/>
            <person name="Crits-Christoph A."/>
            <person name="Burstein D."/>
            <person name="Anantharaman K."/>
            <person name="Lane K.R."/>
            <person name="Thomas B.C."/>
            <person name="Pan C."/>
            <person name="Northen T.R."/>
            <person name="Banfield J.F."/>
        </authorList>
    </citation>
    <scope>NUCLEOTIDE SEQUENCE [LARGE SCALE GENOMIC DNA]</scope>
    <source>
        <strain evidence="8">NP_3</strain>
    </source>
</reference>
<evidence type="ECO:0000256" key="6">
    <source>
        <dbReference type="SAM" id="MobiDB-lite"/>
    </source>
</evidence>
<dbReference type="Gene3D" id="3.40.50.300">
    <property type="entry name" value="P-loop containing nucleotide triphosphate hydrolases"/>
    <property type="match status" value="1"/>
</dbReference>
<evidence type="ECO:0000256" key="5">
    <source>
        <dbReference type="ARBA" id="ARBA00022970"/>
    </source>
</evidence>
<dbReference type="PROSITE" id="PS50893">
    <property type="entry name" value="ABC_TRANSPORTER_2"/>
    <property type="match status" value="1"/>
</dbReference>
<evidence type="ECO:0000256" key="3">
    <source>
        <dbReference type="ARBA" id="ARBA00022741"/>
    </source>
</evidence>
<feature type="domain" description="ABC transporter" evidence="7">
    <location>
        <begin position="19"/>
        <end position="254"/>
    </location>
</feature>
<dbReference type="GO" id="GO:0015807">
    <property type="term" value="P:L-amino acid transport"/>
    <property type="evidence" value="ECO:0007669"/>
    <property type="project" value="TreeGrafter"/>
</dbReference>
<comment type="caution">
    <text evidence="8">The sequence shown here is derived from an EMBL/GenBank/DDBJ whole genome shotgun (WGS) entry which is preliminary data.</text>
</comment>
<evidence type="ECO:0000256" key="2">
    <source>
        <dbReference type="ARBA" id="ARBA00022448"/>
    </source>
</evidence>
<evidence type="ECO:0000313" key="9">
    <source>
        <dbReference type="Proteomes" id="UP000318509"/>
    </source>
</evidence>
<dbReference type="GO" id="GO:0016887">
    <property type="term" value="F:ATP hydrolysis activity"/>
    <property type="evidence" value="ECO:0007669"/>
    <property type="project" value="InterPro"/>
</dbReference>
<keyword evidence="5" id="KW-0029">Amino-acid transport</keyword>
<dbReference type="GO" id="GO:0015658">
    <property type="term" value="F:branched-chain amino acid transmembrane transporter activity"/>
    <property type="evidence" value="ECO:0007669"/>
    <property type="project" value="TreeGrafter"/>
</dbReference>
<comment type="similarity">
    <text evidence="1">Belongs to the ABC transporter superfamily.</text>
</comment>
<dbReference type="CDD" id="cd03224">
    <property type="entry name" value="ABC_TM1139_LivF_branched"/>
    <property type="match status" value="1"/>
</dbReference>
<evidence type="ECO:0000256" key="4">
    <source>
        <dbReference type="ARBA" id="ARBA00022840"/>
    </source>
</evidence>
<dbReference type="AlphaFoldDB" id="A0A537K3Z4"/>
<dbReference type="SMART" id="SM00382">
    <property type="entry name" value="AAA"/>
    <property type="match status" value="1"/>
</dbReference>
<gene>
    <name evidence="8" type="ORF">E6H00_06680</name>
</gene>
<accession>A0A537K3Z4</accession>
<dbReference type="PROSITE" id="PS00211">
    <property type="entry name" value="ABC_TRANSPORTER_1"/>
    <property type="match status" value="1"/>
</dbReference>
<dbReference type="GO" id="GO:0005524">
    <property type="term" value="F:ATP binding"/>
    <property type="evidence" value="ECO:0007669"/>
    <property type="project" value="UniProtKB-KW"/>
</dbReference>
<dbReference type="InterPro" id="IPR052156">
    <property type="entry name" value="BCAA_Transport_ATP-bd_LivF"/>
</dbReference>
<feature type="region of interest" description="Disordered" evidence="6">
    <location>
        <begin position="278"/>
        <end position="301"/>
    </location>
</feature>
<evidence type="ECO:0000259" key="7">
    <source>
        <dbReference type="PROSITE" id="PS50893"/>
    </source>
</evidence>
<keyword evidence="3" id="KW-0547">Nucleotide-binding</keyword>
<evidence type="ECO:0000313" key="8">
    <source>
        <dbReference type="EMBL" id="TMI90497.1"/>
    </source>
</evidence>
<evidence type="ECO:0000256" key="1">
    <source>
        <dbReference type="ARBA" id="ARBA00005417"/>
    </source>
</evidence>
<dbReference type="EMBL" id="VBAK01000112">
    <property type="protein sequence ID" value="TMI90497.1"/>
    <property type="molecule type" value="Genomic_DNA"/>
</dbReference>